<proteinExistence type="predicted"/>
<dbReference type="Proteomes" id="UP000076532">
    <property type="component" value="Unassembled WGS sequence"/>
</dbReference>
<evidence type="ECO:0000256" key="1">
    <source>
        <dbReference type="SAM" id="MobiDB-lite"/>
    </source>
</evidence>
<name>A0A166SZH0_9AGAM</name>
<sequence length="183" mass="19670">MKHNDSYSSVRSITEPTSPTGTNRGESGPVRSIVELEAERTYGMSGGGERVLPVKSIMRSSDERSKTVGDMEKAWLLITGTVRECGDPVSSREKMLSLLSEDIQVIECGGTYLWDLFEIKYQQGRGHAPHGPGLVYTGIQISILPMPVSSACSYLCPAQAAPSCKDDKDAAAKELVGNATLSS</sequence>
<organism evidence="2 3">
    <name type="scientific">Athelia psychrophila</name>
    <dbReference type="NCBI Taxonomy" id="1759441"/>
    <lineage>
        <taxon>Eukaryota</taxon>
        <taxon>Fungi</taxon>
        <taxon>Dikarya</taxon>
        <taxon>Basidiomycota</taxon>
        <taxon>Agaricomycotina</taxon>
        <taxon>Agaricomycetes</taxon>
        <taxon>Agaricomycetidae</taxon>
        <taxon>Atheliales</taxon>
        <taxon>Atheliaceae</taxon>
        <taxon>Athelia</taxon>
    </lineage>
</organism>
<dbReference type="AlphaFoldDB" id="A0A166SZH0"/>
<feature type="compositionally biased region" description="Polar residues" evidence="1">
    <location>
        <begin position="1"/>
        <end position="25"/>
    </location>
</feature>
<feature type="region of interest" description="Disordered" evidence="1">
    <location>
        <begin position="1"/>
        <end position="29"/>
    </location>
</feature>
<gene>
    <name evidence="2" type="ORF">FIBSPDRAFT_884658</name>
</gene>
<dbReference type="EMBL" id="KV417496">
    <property type="protein sequence ID" value="KZP30013.1"/>
    <property type="molecule type" value="Genomic_DNA"/>
</dbReference>
<protein>
    <submittedName>
        <fullName evidence="2">Uncharacterized protein</fullName>
    </submittedName>
</protein>
<reference evidence="2 3" key="1">
    <citation type="journal article" date="2016" name="Mol. Biol. Evol.">
        <title>Comparative Genomics of Early-Diverging Mushroom-Forming Fungi Provides Insights into the Origins of Lignocellulose Decay Capabilities.</title>
        <authorList>
            <person name="Nagy L.G."/>
            <person name="Riley R."/>
            <person name="Tritt A."/>
            <person name="Adam C."/>
            <person name="Daum C."/>
            <person name="Floudas D."/>
            <person name="Sun H."/>
            <person name="Yadav J.S."/>
            <person name="Pangilinan J."/>
            <person name="Larsson K.H."/>
            <person name="Matsuura K."/>
            <person name="Barry K."/>
            <person name="Labutti K."/>
            <person name="Kuo R."/>
            <person name="Ohm R.A."/>
            <person name="Bhattacharya S.S."/>
            <person name="Shirouzu T."/>
            <person name="Yoshinaga Y."/>
            <person name="Martin F.M."/>
            <person name="Grigoriev I.V."/>
            <person name="Hibbett D.S."/>
        </authorList>
    </citation>
    <scope>NUCLEOTIDE SEQUENCE [LARGE SCALE GENOMIC DNA]</scope>
    <source>
        <strain evidence="2 3">CBS 109695</strain>
    </source>
</reference>
<keyword evidence="3" id="KW-1185">Reference proteome</keyword>
<evidence type="ECO:0000313" key="2">
    <source>
        <dbReference type="EMBL" id="KZP30013.1"/>
    </source>
</evidence>
<evidence type="ECO:0000313" key="3">
    <source>
        <dbReference type="Proteomes" id="UP000076532"/>
    </source>
</evidence>
<accession>A0A166SZH0</accession>